<dbReference type="OrthoDB" id="8879391at2759"/>
<name>A0A834VE98_SARSC</name>
<dbReference type="AlphaFoldDB" id="A0A834VE98"/>
<sequence length="238" mass="27460">MNSLFSSESQNIEIIYSMKEIGRKRIVALDLLNNFLSDLKSSMSTIVLSRSYAQSFSSSSRESFFLFFLSPLLSWDTSSVQIFKLYDSFQNYSHSKFNKNFFRLEIILFNHSIVSVTVSSIKSIKLIPIRIDCLQSQSVAGGLKLKTETDLLELRQLEAGERYARSHGPFGCTPRPSSEVSRTSLLGRPIKPGPYRHHDPRYRKSQTIVYNFLERPRRWKAFVYHVVIDFDLASMLSF</sequence>
<reference evidence="2" key="3">
    <citation type="submission" date="2022-06" db="UniProtKB">
        <authorList>
            <consortium name="EnsemblMetazoa"/>
        </authorList>
    </citation>
    <scope>IDENTIFICATION</scope>
</reference>
<dbReference type="EnsemblMetazoa" id="SSS_1550s_mrna">
    <property type="protein sequence ID" value="KAF7494337.1"/>
    <property type="gene ID" value="SSS_1550"/>
</dbReference>
<dbReference type="Proteomes" id="UP000070412">
    <property type="component" value="Unassembled WGS sequence"/>
</dbReference>
<gene>
    <name evidence="1" type="ORF">SSS_1550</name>
</gene>
<evidence type="ECO:0000313" key="2">
    <source>
        <dbReference type="EnsemblMetazoa" id="KAF7494337.1"/>
    </source>
</evidence>
<reference evidence="3" key="1">
    <citation type="journal article" date="2020" name="PLoS Negl. Trop. Dis.">
        <title>High-quality nuclear genome for Sarcoptes scabiei-A critical resource for a neglected parasite.</title>
        <authorList>
            <person name="Korhonen P.K."/>
            <person name="Gasser R.B."/>
            <person name="Ma G."/>
            <person name="Wang T."/>
            <person name="Stroehlein A.J."/>
            <person name="Young N.D."/>
            <person name="Ang C.S."/>
            <person name="Fernando D.D."/>
            <person name="Lu H.C."/>
            <person name="Taylor S."/>
            <person name="Reynolds S.L."/>
            <person name="Mofiz E."/>
            <person name="Najaraj S.H."/>
            <person name="Gowda H."/>
            <person name="Madugundu A."/>
            <person name="Renuse S."/>
            <person name="Holt D."/>
            <person name="Pandey A."/>
            <person name="Papenfuss A.T."/>
            <person name="Fischer K."/>
        </authorList>
    </citation>
    <scope>NUCLEOTIDE SEQUENCE [LARGE SCALE GENOMIC DNA]</scope>
</reference>
<proteinExistence type="predicted"/>
<evidence type="ECO:0000313" key="3">
    <source>
        <dbReference type="Proteomes" id="UP000070412"/>
    </source>
</evidence>
<protein>
    <submittedName>
        <fullName evidence="1 2">Uncharacterized protein</fullName>
    </submittedName>
</protein>
<organism evidence="1">
    <name type="scientific">Sarcoptes scabiei</name>
    <name type="common">Itch mite</name>
    <name type="synonym">Acarus scabiei</name>
    <dbReference type="NCBI Taxonomy" id="52283"/>
    <lineage>
        <taxon>Eukaryota</taxon>
        <taxon>Metazoa</taxon>
        <taxon>Ecdysozoa</taxon>
        <taxon>Arthropoda</taxon>
        <taxon>Chelicerata</taxon>
        <taxon>Arachnida</taxon>
        <taxon>Acari</taxon>
        <taxon>Acariformes</taxon>
        <taxon>Sarcoptiformes</taxon>
        <taxon>Astigmata</taxon>
        <taxon>Psoroptidia</taxon>
        <taxon>Sarcoptoidea</taxon>
        <taxon>Sarcoptidae</taxon>
        <taxon>Sarcoptinae</taxon>
        <taxon>Sarcoptes</taxon>
    </lineage>
</organism>
<accession>A0A834VE98</accession>
<dbReference type="EMBL" id="WVUK01000053">
    <property type="protein sequence ID" value="KAF7494337.1"/>
    <property type="molecule type" value="Genomic_DNA"/>
</dbReference>
<keyword evidence="3" id="KW-1185">Reference proteome</keyword>
<evidence type="ECO:0000313" key="1">
    <source>
        <dbReference type="EMBL" id="KAF7494337.1"/>
    </source>
</evidence>
<reference evidence="1" key="2">
    <citation type="submission" date="2020-01" db="EMBL/GenBank/DDBJ databases">
        <authorList>
            <person name="Korhonen P.K.K."/>
            <person name="Guangxu M.G."/>
            <person name="Wang T.W."/>
            <person name="Stroehlein A.J.S."/>
            <person name="Young N.D."/>
            <person name="Ang C.-S.A."/>
            <person name="Fernando D.W.F."/>
            <person name="Lu H.L."/>
            <person name="Taylor S.T."/>
            <person name="Ehtesham M.E.M."/>
            <person name="Najaraj S.H.N."/>
            <person name="Harsha G.H.G."/>
            <person name="Madugundu A.M."/>
            <person name="Renuse S.R."/>
            <person name="Holt D.H."/>
            <person name="Pandey A.P."/>
            <person name="Papenfuss A.P."/>
            <person name="Gasser R.B.G."/>
            <person name="Fischer K.F."/>
        </authorList>
    </citation>
    <scope>NUCLEOTIDE SEQUENCE</scope>
    <source>
        <strain evidence="1">SSS_KF_BRIS2020</strain>
    </source>
</reference>